<evidence type="ECO:0000256" key="4">
    <source>
        <dbReference type="ARBA" id="ARBA00023136"/>
    </source>
</evidence>
<evidence type="ECO:0000256" key="1">
    <source>
        <dbReference type="ARBA" id="ARBA00004141"/>
    </source>
</evidence>
<feature type="domain" description="RDD" evidence="6">
    <location>
        <begin position="4"/>
        <end position="97"/>
    </location>
</feature>
<proteinExistence type="predicted"/>
<evidence type="ECO:0000313" key="8">
    <source>
        <dbReference type="Proteomes" id="UP000746595"/>
    </source>
</evidence>
<dbReference type="InterPro" id="IPR010432">
    <property type="entry name" value="RDD"/>
</dbReference>
<evidence type="ECO:0000313" key="7">
    <source>
        <dbReference type="EMBL" id="NKG22756.1"/>
    </source>
</evidence>
<evidence type="ECO:0000256" key="3">
    <source>
        <dbReference type="ARBA" id="ARBA00022989"/>
    </source>
</evidence>
<dbReference type="Proteomes" id="UP000746595">
    <property type="component" value="Unassembled WGS sequence"/>
</dbReference>
<evidence type="ECO:0000259" key="6">
    <source>
        <dbReference type="Pfam" id="PF06271"/>
    </source>
</evidence>
<name>A0ABX1GAN7_9MICC</name>
<evidence type="ECO:0000256" key="5">
    <source>
        <dbReference type="SAM" id="Phobius"/>
    </source>
</evidence>
<dbReference type="RefSeq" id="WP_168153493.1">
    <property type="nucleotide sequence ID" value="NZ_JAAWVT010000015.1"/>
</dbReference>
<feature type="transmembrane region" description="Helical" evidence="5">
    <location>
        <begin position="86"/>
        <end position="105"/>
    </location>
</feature>
<feature type="transmembrane region" description="Helical" evidence="5">
    <location>
        <begin position="7"/>
        <end position="30"/>
    </location>
</feature>
<organism evidence="7 8">
    <name type="scientific">Paeniglutamicibacter terrestris</name>
    <dbReference type="NCBI Taxonomy" id="2723403"/>
    <lineage>
        <taxon>Bacteria</taxon>
        <taxon>Bacillati</taxon>
        <taxon>Actinomycetota</taxon>
        <taxon>Actinomycetes</taxon>
        <taxon>Micrococcales</taxon>
        <taxon>Micrococcaceae</taxon>
        <taxon>Paeniglutamicibacter</taxon>
    </lineage>
</organism>
<protein>
    <submittedName>
        <fullName evidence="7">RDD family protein</fullName>
    </submittedName>
</protein>
<feature type="transmembrane region" description="Helical" evidence="5">
    <location>
        <begin position="36"/>
        <end position="65"/>
    </location>
</feature>
<accession>A0ABX1GAN7</accession>
<keyword evidence="8" id="KW-1185">Reference proteome</keyword>
<sequence>MRAFYAAAIDALIVLAAGAVQYAVVVNSVFGTPTQAVASAILVAVATAWVYGFICFSGHTIGTLLCGTRIVKLRDGSAPGMLRGGWVMFVRTVIWVVCPIGPPLAAPNTNGKNVPQCRRFHISILRKHQHEALLDDSAGLEATHGRENDAHKYVAPQSTRPKVSMDSRFELVPSQFLDGSWGVQPQVWRIVLAWAVDLLLVFGFALACSPPGGATAVIIFAPAFTLLYGMFCFTGNTIGTLVVGTQIVRLKNGAAPGFWRGIWVMFFRIMLAWTAPVLFVAGLFDGTTGERDMARAFHVSIDKRRTAALRSA</sequence>
<keyword evidence="3 5" id="KW-1133">Transmembrane helix</keyword>
<evidence type="ECO:0000256" key="2">
    <source>
        <dbReference type="ARBA" id="ARBA00022692"/>
    </source>
</evidence>
<comment type="subcellular location">
    <subcellularLocation>
        <location evidence="1">Membrane</location>
        <topology evidence="1">Multi-pass membrane protein</topology>
    </subcellularLocation>
</comment>
<keyword evidence="2 5" id="KW-0812">Transmembrane</keyword>
<dbReference type="Pfam" id="PF06271">
    <property type="entry name" value="RDD"/>
    <property type="match status" value="1"/>
</dbReference>
<feature type="transmembrane region" description="Helical" evidence="5">
    <location>
        <begin position="219"/>
        <end position="242"/>
    </location>
</feature>
<dbReference type="EMBL" id="JAAWVT010000015">
    <property type="protein sequence ID" value="NKG22756.1"/>
    <property type="molecule type" value="Genomic_DNA"/>
</dbReference>
<keyword evidence="4 5" id="KW-0472">Membrane</keyword>
<comment type="caution">
    <text evidence="7">The sequence shown here is derived from an EMBL/GenBank/DDBJ whole genome shotgun (WGS) entry which is preliminary data.</text>
</comment>
<feature type="transmembrane region" description="Helical" evidence="5">
    <location>
        <begin position="262"/>
        <end position="284"/>
    </location>
</feature>
<gene>
    <name evidence="7" type="ORF">HED64_18855</name>
</gene>
<reference evidence="7 8" key="1">
    <citation type="submission" date="2020-04" db="EMBL/GenBank/DDBJ databases">
        <title>Paeniglutamicibacter sp. ANT13_2, a novel actinomycete isolated from sediment in Antarctica.</title>
        <authorList>
            <person name="Sakdapetsiri C."/>
            <person name="Pinyakong O."/>
        </authorList>
    </citation>
    <scope>NUCLEOTIDE SEQUENCE [LARGE SCALE GENOMIC DNA]</scope>
    <source>
        <strain evidence="7 8">ANT13_2</strain>
    </source>
</reference>